<evidence type="ECO:0000256" key="1">
    <source>
        <dbReference type="ARBA" id="ARBA00008889"/>
    </source>
</evidence>
<dbReference type="InterPro" id="IPR043141">
    <property type="entry name" value="Ribosomal_uL10-like_sf"/>
</dbReference>
<dbReference type="InterPro" id="IPR047865">
    <property type="entry name" value="Ribosomal_uL10_bac_type"/>
</dbReference>
<evidence type="ECO:0000256" key="2">
    <source>
        <dbReference type="ARBA" id="ARBA00022980"/>
    </source>
</evidence>
<feature type="chain" id="PRO_5031426695" description="50S ribosomal protein L10" evidence="4">
    <location>
        <begin position="18"/>
        <end position="220"/>
    </location>
</feature>
<evidence type="ECO:0000313" key="5">
    <source>
        <dbReference type="EMBL" id="CAD8315238.1"/>
    </source>
</evidence>
<evidence type="ECO:0000256" key="4">
    <source>
        <dbReference type="SAM" id="SignalP"/>
    </source>
</evidence>
<dbReference type="NCBIfam" id="NF000955">
    <property type="entry name" value="PRK00099.1-1"/>
    <property type="match status" value="1"/>
</dbReference>
<dbReference type="GO" id="GO:1990904">
    <property type="term" value="C:ribonucleoprotein complex"/>
    <property type="evidence" value="ECO:0007669"/>
    <property type="project" value="UniProtKB-KW"/>
</dbReference>
<dbReference type="Pfam" id="PF00466">
    <property type="entry name" value="Ribosomal_L10"/>
    <property type="match status" value="1"/>
</dbReference>
<name>A0A7R9ZA11_9STRA</name>
<keyword evidence="4" id="KW-0732">Signal</keyword>
<accession>A0A7R9ZA11</accession>
<dbReference type="CDD" id="cd05797">
    <property type="entry name" value="Ribosomal_L10"/>
    <property type="match status" value="1"/>
</dbReference>
<dbReference type="AlphaFoldDB" id="A0A7R9ZA11"/>
<sequence length="220" mass="23476">MRQTALLALAAVGSAAAFVSNTPVNQRNEQVSRSTELFGGASGFATTLEGKKEKVERVKELLDSSEMIFTVPAGSMTVSETQDLRKSLPEGTVMSVVKNKLMARALEGTDYECASEMLSGPNMWFFIEEDIGASIKAFNKFTKDYGKKESHPILGGSMEGVNYDSKGVDAIGKLPGKKELIAKIAGGIKAVPTKVARVIKAPNSKLARAIKLATEEGDDA</sequence>
<dbReference type="InterPro" id="IPR022973">
    <property type="entry name" value="Ribosomal_uL10_bac"/>
</dbReference>
<reference evidence="5" key="1">
    <citation type="submission" date="2021-01" db="EMBL/GenBank/DDBJ databases">
        <authorList>
            <person name="Corre E."/>
            <person name="Pelletier E."/>
            <person name="Niang G."/>
            <person name="Scheremetjew M."/>
            <person name="Finn R."/>
            <person name="Kale V."/>
            <person name="Holt S."/>
            <person name="Cochrane G."/>
            <person name="Meng A."/>
            <person name="Brown T."/>
            <person name="Cohen L."/>
        </authorList>
    </citation>
    <scope>NUCLEOTIDE SEQUENCE</scope>
    <source>
        <strain evidence="5">CCMP147</strain>
    </source>
</reference>
<protein>
    <recommendedName>
        <fullName evidence="6">50S ribosomal protein L10</fullName>
    </recommendedName>
</protein>
<dbReference type="Gene3D" id="6.10.250.290">
    <property type="match status" value="1"/>
</dbReference>
<dbReference type="GO" id="GO:0005840">
    <property type="term" value="C:ribosome"/>
    <property type="evidence" value="ECO:0007669"/>
    <property type="project" value="UniProtKB-KW"/>
</dbReference>
<evidence type="ECO:0008006" key="6">
    <source>
        <dbReference type="Google" id="ProtNLM"/>
    </source>
</evidence>
<dbReference type="Gene3D" id="3.30.70.1730">
    <property type="match status" value="1"/>
</dbReference>
<dbReference type="InterPro" id="IPR001790">
    <property type="entry name" value="Ribosomal_uL10"/>
</dbReference>
<dbReference type="SUPFAM" id="SSF160369">
    <property type="entry name" value="Ribosomal protein L10-like"/>
    <property type="match status" value="1"/>
</dbReference>
<gene>
    <name evidence="5" type="ORF">TDUB1175_LOCUS14030</name>
</gene>
<dbReference type="EMBL" id="HBED01028320">
    <property type="protein sequence ID" value="CAD8315238.1"/>
    <property type="molecule type" value="Transcribed_RNA"/>
</dbReference>
<keyword evidence="2" id="KW-0689">Ribosomal protein</keyword>
<dbReference type="PANTHER" id="PTHR11560">
    <property type="entry name" value="39S RIBOSOMAL PROTEIN L10, MITOCHONDRIAL"/>
    <property type="match status" value="1"/>
</dbReference>
<comment type="similarity">
    <text evidence="1">Belongs to the universal ribosomal protein uL10 family.</text>
</comment>
<feature type="signal peptide" evidence="4">
    <location>
        <begin position="1"/>
        <end position="17"/>
    </location>
</feature>
<keyword evidence="3" id="KW-0687">Ribonucleoprotein</keyword>
<organism evidence="5">
    <name type="scientific">Pseudictyota dubia</name>
    <dbReference type="NCBI Taxonomy" id="2749911"/>
    <lineage>
        <taxon>Eukaryota</taxon>
        <taxon>Sar</taxon>
        <taxon>Stramenopiles</taxon>
        <taxon>Ochrophyta</taxon>
        <taxon>Bacillariophyta</taxon>
        <taxon>Mediophyceae</taxon>
        <taxon>Biddulphiophycidae</taxon>
        <taxon>Eupodiscales</taxon>
        <taxon>Odontellaceae</taxon>
        <taxon>Pseudictyota</taxon>
    </lineage>
</organism>
<dbReference type="HAMAP" id="MF_00362">
    <property type="entry name" value="Ribosomal_uL10"/>
    <property type="match status" value="1"/>
</dbReference>
<proteinExistence type="inferred from homology"/>
<evidence type="ECO:0000256" key="3">
    <source>
        <dbReference type="ARBA" id="ARBA00023274"/>
    </source>
</evidence>